<dbReference type="EMBL" id="JAFJZZ010000001">
    <property type="protein sequence ID" value="MBN7771787.1"/>
    <property type="molecule type" value="Genomic_DNA"/>
</dbReference>
<feature type="transmembrane region" description="Helical" evidence="1">
    <location>
        <begin position="36"/>
        <end position="55"/>
    </location>
</feature>
<keyword evidence="3" id="KW-1185">Reference proteome</keyword>
<evidence type="ECO:0008006" key="4">
    <source>
        <dbReference type="Google" id="ProtNLM"/>
    </source>
</evidence>
<dbReference type="AlphaFoldDB" id="A0A939D660"/>
<evidence type="ECO:0000256" key="1">
    <source>
        <dbReference type="SAM" id="Phobius"/>
    </source>
</evidence>
<accession>A0A939D660</accession>
<gene>
    <name evidence="2" type="ORF">JYB65_00225</name>
</gene>
<sequence length="230" mass="27268">MKIRFGRILMLGIPLGILCAIFKNHFNISNDAFWKYYYIFGIAAILLAVLINGAYQFRFAKKLNALTEILLTDRDEERFIAENEELLRNTKERHHRALIYLNLCAGYSDKEAFETAKEMLLKVPEQDFRGINKLVYYINLAYIDFRLLEVQEALAVLRRFDKQFTNLQNHKQLGGHLAILKIFDLIYTEQTEEAQPLLLSSKEKWTDKRLEKAWVYQQRLIDERKQRTIE</sequence>
<dbReference type="InterPro" id="IPR011990">
    <property type="entry name" value="TPR-like_helical_dom_sf"/>
</dbReference>
<keyword evidence="1" id="KW-1133">Transmembrane helix</keyword>
<name>A0A939D660_CLOAM</name>
<keyword evidence="1" id="KW-0472">Membrane</keyword>
<keyword evidence="1" id="KW-0812">Transmembrane</keyword>
<dbReference type="RefSeq" id="WP_206580580.1">
    <property type="nucleotide sequence ID" value="NZ_JAFJZZ010000001.1"/>
</dbReference>
<dbReference type="Proteomes" id="UP000664545">
    <property type="component" value="Unassembled WGS sequence"/>
</dbReference>
<organism evidence="2 3">
    <name type="scientific">Clostridium aminobutyricum</name>
    <dbReference type="NCBI Taxonomy" id="33953"/>
    <lineage>
        <taxon>Bacteria</taxon>
        <taxon>Bacillati</taxon>
        <taxon>Bacillota</taxon>
        <taxon>Clostridia</taxon>
        <taxon>Eubacteriales</taxon>
        <taxon>Clostridiaceae</taxon>
        <taxon>Clostridium</taxon>
    </lineage>
</organism>
<dbReference type="SUPFAM" id="SSF48452">
    <property type="entry name" value="TPR-like"/>
    <property type="match status" value="1"/>
</dbReference>
<protein>
    <recommendedName>
        <fullName evidence="4">Tetratricopeptide repeat protein</fullName>
    </recommendedName>
</protein>
<feature type="transmembrane region" description="Helical" evidence="1">
    <location>
        <begin position="7"/>
        <end position="24"/>
    </location>
</feature>
<reference evidence="2" key="1">
    <citation type="submission" date="2021-02" db="EMBL/GenBank/DDBJ databases">
        <title>Abyssanaerobacter marinus gen.nov., sp., nov, anaerobic bacterium isolated from the Onnuri vent field of Indian Ocean and suggestion of Mogibacteriaceae fam. nov., and proposal of reclassification of ambiguous this family's genus member.</title>
        <authorList>
            <person name="Kim Y.J."/>
            <person name="Yang J.-A."/>
        </authorList>
    </citation>
    <scope>NUCLEOTIDE SEQUENCE</scope>
    <source>
        <strain evidence="2">DSM 2634</strain>
    </source>
</reference>
<evidence type="ECO:0000313" key="3">
    <source>
        <dbReference type="Proteomes" id="UP000664545"/>
    </source>
</evidence>
<comment type="caution">
    <text evidence="2">The sequence shown here is derived from an EMBL/GenBank/DDBJ whole genome shotgun (WGS) entry which is preliminary data.</text>
</comment>
<evidence type="ECO:0000313" key="2">
    <source>
        <dbReference type="EMBL" id="MBN7771787.1"/>
    </source>
</evidence>
<proteinExistence type="predicted"/>